<evidence type="ECO:0000259" key="2">
    <source>
        <dbReference type="PROSITE" id="PS51065"/>
    </source>
</evidence>
<keyword evidence="4" id="KW-1185">Reference proteome</keyword>
<reference evidence="3 4" key="1">
    <citation type="journal article" date="2014" name="PLoS Genet.">
        <title>Phylogenetically driven sequencing of extremely halophilic archaea reveals strategies for static and dynamic osmo-response.</title>
        <authorList>
            <person name="Becker E.A."/>
            <person name="Seitzer P.M."/>
            <person name="Tritt A."/>
            <person name="Larsen D."/>
            <person name="Krusor M."/>
            <person name="Yao A.I."/>
            <person name="Wu D."/>
            <person name="Madern D."/>
            <person name="Eisen J.A."/>
            <person name="Darling A.E."/>
            <person name="Facciotti M.T."/>
        </authorList>
    </citation>
    <scope>NUCLEOTIDE SEQUENCE [LARGE SCALE GENOMIC DNA]</scope>
    <source>
        <strain evidence="3 4">2-9-1</strain>
    </source>
</reference>
<evidence type="ECO:0000313" key="3">
    <source>
        <dbReference type="EMBL" id="ELZ22403.1"/>
    </source>
</evidence>
<dbReference type="EMBL" id="AOIU01000036">
    <property type="protein sequence ID" value="ELZ22403.1"/>
    <property type="molecule type" value="Genomic_DNA"/>
</dbReference>
<feature type="domain" description="NHR" evidence="2">
    <location>
        <begin position="106"/>
        <end position="153"/>
    </location>
</feature>
<dbReference type="RefSeq" id="WP_006885239.1">
    <property type="nucleotide sequence ID" value="NZ_AOIU01000036.1"/>
</dbReference>
<sequence>MADETLSTEQREATTEANVAEDPTPVCVWEVPDGQVWELVENYPMILDVERTGGGDMPRGARLGLGYREPNDPLGAWTVFAEFTMAPFNTLSLRDQQSGDNAERRRVTFHPERVPGGSISLTDTDEVALLANSGTVIDPDSLFANYPLNVREE</sequence>
<name>M0CID8_9EURY</name>
<comment type="caution">
    <text evidence="3">The sequence shown here is derived from an EMBL/GenBank/DDBJ whole genome shotgun (WGS) entry which is preliminary data.</text>
</comment>
<dbReference type="Proteomes" id="UP000011626">
    <property type="component" value="Unassembled WGS sequence"/>
</dbReference>
<dbReference type="STRING" id="797114.C475_17863"/>
<dbReference type="Gene3D" id="2.60.120.1180">
    <property type="match status" value="1"/>
</dbReference>
<feature type="region of interest" description="Disordered" evidence="1">
    <location>
        <begin position="1"/>
        <end position="21"/>
    </location>
</feature>
<proteinExistence type="predicted"/>
<accession>M0CID8</accession>
<organism evidence="3 4">
    <name type="scientific">Halosimplex carlsbadense 2-9-1</name>
    <dbReference type="NCBI Taxonomy" id="797114"/>
    <lineage>
        <taxon>Archaea</taxon>
        <taxon>Methanobacteriati</taxon>
        <taxon>Methanobacteriota</taxon>
        <taxon>Stenosarchaea group</taxon>
        <taxon>Halobacteria</taxon>
        <taxon>Halobacteriales</taxon>
        <taxon>Haloarculaceae</taxon>
        <taxon>Halosimplex</taxon>
    </lineage>
</organism>
<dbReference type="OrthoDB" id="220426at2157"/>
<gene>
    <name evidence="3" type="ORF">C475_17863</name>
</gene>
<dbReference type="InterPro" id="IPR006573">
    <property type="entry name" value="NHR_dom"/>
</dbReference>
<dbReference type="PROSITE" id="PS51065">
    <property type="entry name" value="NHR"/>
    <property type="match status" value="1"/>
</dbReference>
<evidence type="ECO:0000256" key="1">
    <source>
        <dbReference type="SAM" id="MobiDB-lite"/>
    </source>
</evidence>
<evidence type="ECO:0000313" key="4">
    <source>
        <dbReference type="Proteomes" id="UP000011626"/>
    </source>
</evidence>
<dbReference type="AlphaFoldDB" id="M0CID8"/>
<protein>
    <recommendedName>
        <fullName evidence="2">NHR domain-containing protein</fullName>
    </recommendedName>
</protein>